<evidence type="ECO:0000313" key="3">
    <source>
        <dbReference type="Proteomes" id="UP000230399"/>
    </source>
</evidence>
<dbReference type="EMBL" id="PEVD01000009">
    <property type="protein sequence ID" value="PIV02076.1"/>
    <property type="molecule type" value="Genomic_DNA"/>
</dbReference>
<keyword evidence="1" id="KW-0472">Membrane</keyword>
<comment type="caution">
    <text evidence="2">The sequence shown here is derived from an EMBL/GenBank/DDBJ whole genome shotgun (WGS) entry which is preliminary data.</text>
</comment>
<evidence type="ECO:0000313" key="2">
    <source>
        <dbReference type="EMBL" id="PIV02076.1"/>
    </source>
</evidence>
<proteinExistence type="predicted"/>
<keyword evidence="1" id="KW-0812">Transmembrane</keyword>
<dbReference type="AlphaFoldDB" id="A0A2M7BG50"/>
<sequence>MNEEENNTSGFWLGLLIGGAVGAVAGYLFSSEDKKQALEEIKGKAKLLLENLGEIKDETLEKGKKVKKVIEAEVGEVVKEVKSGQDEIAKEVEGVPQAAKEAIDRVEKAAQEAVKNISESVKSSNTRIDPRKKGFGKSFFKKGNALVKK</sequence>
<protein>
    <recommendedName>
        <fullName evidence="4">YtxH domain-containing protein</fullName>
    </recommendedName>
</protein>
<evidence type="ECO:0008006" key="4">
    <source>
        <dbReference type="Google" id="ProtNLM"/>
    </source>
</evidence>
<dbReference type="Proteomes" id="UP000230399">
    <property type="component" value="Unassembled WGS sequence"/>
</dbReference>
<accession>A0A2M7BG50</accession>
<gene>
    <name evidence="2" type="ORF">COS55_00625</name>
</gene>
<reference evidence="3" key="1">
    <citation type="submission" date="2017-09" db="EMBL/GenBank/DDBJ databases">
        <title>Depth-based differentiation of microbial function through sediment-hosted aquifers and enrichment of novel symbionts in the deep terrestrial subsurface.</title>
        <authorList>
            <person name="Probst A.J."/>
            <person name="Ladd B."/>
            <person name="Jarett J.K."/>
            <person name="Geller-Mcgrath D.E."/>
            <person name="Sieber C.M.K."/>
            <person name="Emerson J.B."/>
            <person name="Anantharaman K."/>
            <person name="Thomas B.C."/>
            <person name="Malmstrom R."/>
            <person name="Stieglmeier M."/>
            <person name="Klingl A."/>
            <person name="Woyke T."/>
            <person name="Ryan C.M."/>
            <person name="Banfield J.F."/>
        </authorList>
    </citation>
    <scope>NUCLEOTIDE SEQUENCE [LARGE SCALE GENOMIC DNA]</scope>
</reference>
<dbReference type="Gene3D" id="1.20.120.20">
    <property type="entry name" value="Apolipoprotein"/>
    <property type="match status" value="1"/>
</dbReference>
<feature type="transmembrane region" description="Helical" evidence="1">
    <location>
        <begin position="12"/>
        <end position="29"/>
    </location>
</feature>
<organism evidence="2 3">
    <name type="scientific">Candidatus Shapirobacteria bacterium CG03_land_8_20_14_0_80_40_19</name>
    <dbReference type="NCBI Taxonomy" id="1974880"/>
    <lineage>
        <taxon>Bacteria</taxon>
        <taxon>Candidatus Shapironibacteriota</taxon>
    </lineage>
</organism>
<keyword evidence="1" id="KW-1133">Transmembrane helix</keyword>
<name>A0A2M7BG50_9BACT</name>
<evidence type="ECO:0000256" key="1">
    <source>
        <dbReference type="SAM" id="Phobius"/>
    </source>
</evidence>